<comment type="cofactor">
    <cofactor evidence="1">
        <name>Ca(2+)</name>
        <dbReference type="ChEBI" id="CHEBI:29108"/>
    </cofactor>
</comment>
<dbReference type="EC" id="2.2.1.1" evidence="6"/>
<accession>A0A0F7U881</accession>
<keyword evidence="7" id="KW-0808">Transferase</keyword>
<dbReference type="Gene3D" id="3.40.50.920">
    <property type="match status" value="1"/>
</dbReference>
<feature type="region of interest" description="Disordered" evidence="18">
    <location>
        <begin position="99"/>
        <end position="150"/>
    </location>
</feature>
<dbReference type="InterPro" id="IPR033247">
    <property type="entry name" value="Transketolase_fam"/>
</dbReference>
<dbReference type="InterPro" id="IPR005474">
    <property type="entry name" value="Transketolase_N"/>
</dbReference>
<dbReference type="SUPFAM" id="SSF52518">
    <property type="entry name" value="Thiamin diphosphate-binding fold (THDP-binding)"/>
    <property type="match status" value="2"/>
</dbReference>
<evidence type="ECO:0000256" key="11">
    <source>
        <dbReference type="ARBA" id="ARBA00023052"/>
    </source>
</evidence>
<name>A0A0F7U881_NEOCL</name>
<feature type="site" description="Important for catalytic activity" evidence="17">
    <location>
        <position position="300"/>
    </location>
</feature>
<evidence type="ECO:0000256" key="5">
    <source>
        <dbReference type="ARBA" id="ARBA00011738"/>
    </source>
</evidence>
<feature type="binding site" evidence="15">
    <location>
        <position position="535"/>
    </location>
    <ligand>
        <name>thiamine diphosphate</name>
        <dbReference type="ChEBI" id="CHEBI:58937"/>
    </ligand>
</feature>
<evidence type="ECO:0000256" key="14">
    <source>
        <dbReference type="PIRSR" id="PIRSR605478-2"/>
    </source>
</evidence>
<feature type="binding site" evidence="15">
    <location>
        <begin position="388"/>
        <end position="390"/>
    </location>
    <ligand>
        <name>thiamine diphosphate</name>
        <dbReference type="ChEBI" id="CHEBI:58937"/>
    </ligand>
</feature>
<dbReference type="InterPro" id="IPR005475">
    <property type="entry name" value="Transketolase-like_Pyr-bd"/>
</dbReference>
<dbReference type="Pfam" id="PF22613">
    <property type="entry name" value="Transketolase_C_1"/>
    <property type="match status" value="1"/>
</dbReference>
<feature type="binding site" evidence="14">
    <location>
        <position position="736"/>
    </location>
    <ligand>
        <name>substrate</name>
    </ligand>
</feature>
<dbReference type="EMBL" id="LN714478">
    <property type="protein sequence ID" value="CEL65266.1"/>
    <property type="molecule type" value="Genomic_DNA"/>
</dbReference>
<gene>
    <name evidence="20" type="ORF">BN1204_011210</name>
</gene>
<dbReference type="Pfam" id="PF00456">
    <property type="entry name" value="Transketolase_N"/>
    <property type="match status" value="1"/>
</dbReference>
<dbReference type="GO" id="GO:0046872">
    <property type="term" value="F:metal ion binding"/>
    <property type="evidence" value="ECO:0007669"/>
    <property type="project" value="UniProtKB-KW"/>
</dbReference>
<feature type="binding site" evidence="14">
    <location>
        <position position="659"/>
    </location>
    <ligand>
        <name>substrate</name>
    </ligand>
</feature>
<dbReference type="InterPro" id="IPR055152">
    <property type="entry name" value="Transketolase-like_C_2"/>
</dbReference>
<evidence type="ECO:0000256" key="2">
    <source>
        <dbReference type="ARBA" id="ARBA00001936"/>
    </source>
</evidence>
<evidence type="ECO:0000256" key="1">
    <source>
        <dbReference type="ARBA" id="ARBA00001913"/>
    </source>
</evidence>
<dbReference type="PANTHER" id="PTHR43522:SF2">
    <property type="entry name" value="TRANSKETOLASE 1-RELATED"/>
    <property type="match status" value="1"/>
</dbReference>
<dbReference type="SUPFAM" id="SSF52922">
    <property type="entry name" value="TK C-terminal domain-like"/>
    <property type="match status" value="1"/>
</dbReference>
<sequence>METGPQVVPRSLPRHQALFPGNPPKIRSSRLTVQIASCASPGERTATTSEPLLANAPETQRDTGACRRLSLCGATLPSRVLCFLPATRNLRSRSRALHSATKRASTQPIRPEISPPRQLFTSVGNSERTTPTKTRTSRMPSSTCFASPSLGPRKRAFVSRRCQRSKNCALSNTGPTTSSAKKQTPCKTHTCSGNCGRSNEKLTCPPSSPESHSPVDGPVSASQENLFLPERTQPHLASRRHLRPSAFSLSFCRFFPLFIFRLSFFVRLERVAAFVFNFASLSPHCSLALRPSIVIANSGHPGAPMGMAPMAHALWGYVMRYSGKHPRWFNRDRFILSNGHACALLYSMLHLTGYDVTIEDLRQFRQLNSKTPGHPEVHYAAGIETTTGPLGQGISNAVGIALAGQYMGAKYNKENFPIFDSHVFVFCGDGCLEEGVASEACSLAGHLGLHRLIVLYDENNITIDGEVNLAFSEKVQQRFKAYDWHVDVVADGNHDVAGLVRTMEAAKKRTDKPTLICVRTTIGFLSSKEGTAKVHGSPLSEDDLRKVKEKCGLNPDEKLQVPDAVKKFYEEVQERGERAVAEWNALFDKYKTAYPEEAKEIERMFSREVRPEVFETLKQLGDKAREKGDSTRAHSGRMLNGIKGFMPELIGGSADLTGSNCTDLQNEKSFQVANRSGRYIHFGVREHAMIAMANGMYHFGCMRPFCATFLNFVTYGWGATRLAALAKCGILLVATHDSIELGQDGPTHQPIEVLALCRATPELIAIRPADGTEVAGAYAVWLRDELKRVTLLSLCRSTVPVLEGSSFDGVALGAYILSDFENNGKKKVVIAGSGSEVHLCVEAKKLLTGNWDVRLVSMPCWTLFDEQPAEYRNKILCLSERKNGNVLTAYVEAASTFGWDKYFDVHVGMQSFGASAPGKALYDFFGFSPASIAKKIEEYKPPF</sequence>
<dbReference type="InterPro" id="IPR009014">
    <property type="entry name" value="Transketo_C/PFOR_II"/>
</dbReference>
<feature type="binding site" evidence="16">
    <location>
        <position position="461"/>
    </location>
    <ligand>
        <name>Mg(2+)</name>
        <dbReference type="ChEBI" id="CHEBI:18420"/>
    </ligand>
</feature>
<proteinExistence type="inferred from homology"/>
<evidence type="ECO:0000256" key="6">
    <source>
        <dbReference type="ARBA" id="ARBA00013152"/>
    </source>
</evidence>
<comment type="subunit">
    <text evidence="5">Homodimer.</text>
</comment>
<protein>
    <recommendedName>
        <fullName evidence="6">transketolase</fullName>
        <ecNumber evidence="6">2.2.1.1</ecNumber>
    </recommendedName>
</protein>
<feature type="region of interest" description="Disordered" evidence="18">
    <location>
        <begin position="170"/>
        <end position="221"/>
    </location>
</feature>
<dbReference type="InterPro" id="IPR029061">
    <property type="entry name" value="THDP-binding"/>
</dbReference>
<comment type="cofactor">
    <cofactor evidence="3">
        <name>Co(2+)</name>
        <dbReference type="ChEBI" id="CHEBI:48828"/>
    </cofactor>
</comment>
<comment type="cofactor">
    <cofactor evidence="16">
        <name>Mg(2+)</name>
        <dbReference type="ChEBI" id="CHEBI:18420"/>
    </cofactor>
    <text evidence="16">Binds 1 Mg(2+) ion per subunit. Can also utilize other divalent metal cations, such as Ca(2+), Mn(2+) and Co(2+).</text>
</comment>
<feature type="binding site" evidence="14">
    <location>
        <position position="632"/>
    </location>
    <ligand>
        <name>substrate</name>
    </ligand>
</feature>
<evidence type="ECO:0000256" key="10">
    <source>
        <dbReference type="ARBA" id="ARBA00022842"/>
    </source>
</evidence>
<dbReference type="GO" id="GO:0005829">
    <property type="term" value="C:cytosol"/>
    <property type="evidence" value="ECO:0007669"/>
    <property type="project" value="TreeGrafter"/>
</dbReference>
<evidence type="ECO:0000256" key="18">
    <source>
        <dbReference type="SAM" id="MobiDB-lite"/>
    </source>
</evidence>
<evidence type="ECO:0000256" key="16">
    <source>
        <dbReference type="PIRSR" id="PIRSR605478-4"/>
    </source>
</evidence>
<reference evidence="20" key="1">
    <citation type="journal article" date="2015" name="PLoS ONE">
        <title>Comprehensive Evaluation of Toxoplasma gondii VEG and Neospora caninum LIV Genomes with Tachyzoite Stage Transcriptome and Proteome Defines Novel Transcript Features.</title>
        <authorList>
            <person name="Ramaprasad A."/>
            <person name="Mourier T."/>
            <person name="Naeem R."/>
            <person name="Malas T.B."/>
            <person name="Moussa E."/>
            <person name="Panigrahi A."/>
            <person name="Vermont S.J."/>
            <person name="Otto T.D."/>
            <person name="Wastling J."/>
            <person name="Pain A."/>
        </authorList>
    </citation>
    <scope>NUCLEOTIDE SEQUENCE</scope>
    <source>
        <strain evidence="20">Liverpool</strain>
    </source>
</reference>
<comment type="catalytic activity">
    <reaction evidence="12">
        <text>D-sedoheptulose 7-phosphate + D-glyceraldehyde 3-phosphate = aldehydo-D-ribose 5-phosphate + D-xylulose 5-phosphate</text>
        <dbReference type="Rhea" id="RHEA:10508"/>
        <dbReference type="ChEBI" id="CHEBI:57483"/>
        <dbReference type="ChEBI" id="CHEBI:57737"/>
        <dbReference type="ChEBI" id="CHEBI:58273"/>
        <dbReference type="ChEBI" id="CHEBI:59776"/>
        <dbReference type="EC" id="2.2.1.1"/>
    </reaction>
</comment>
<dbReference type="Gene3D" id="3.40.50.970">
    <property type="match status" value="2"/>
</dbReference>
<keyword evidence="9" id="KW-0106">Calcium</keyword>
<evidence type="ECO:0000256" key="17">
    <source>
        <dbReference type="PIRSR" id="PIRSR605478-5"/>
    </source>
</evidence>
<dbReference type="SMART" id="SM00861">
    <property type="entry name" value="Transket_pyr"/>
    <property type="match status" value="1"/>
</dbReference>
<evidence type="ECO:0000256" key="9">
    <source>
        <dbReference type="ARBA" id="ARBA00022837"/>
    </source>
</evidence>
<feature type="binding site" evidence="14">
    <location>
        <position position="300"/>
    </location>
    <ligand>
        <name>substrate</name>
    </ligand>
</feature>
<feature type="active site" description="Proton donor" evidence="13">
    <location>
        <position position="686"/>
    </location>
</feature>
<feature type="binding site" evidence="14">
    <location>
        <position position="748"/>
    </location>
    <ligand>
        <name>substrate</name>
    </ligand>
</feature>
<feature type="compositionally biased region" description="Polar residues" evidence="18">
    <location>
        <begin position="119"/>
        <end position="146"/>
    </location>
</feature>
<evidence type="ECO:0000256" key="3">
    <source>
        <dbReference type="ARBA" id="ARBA00001941"/>
    </source>
</evidence>
<dbReference type="PROSITE" id="PS00802">
    <property type="entry name" value="TRANSKETOLASE_2"/>
    <property type="match status" value="1"/>
</dbReference>
<feature type="binding site" evidence="15">
    <location>
        <position position="430"/>
    </location>
    <ligand>
        <name>thiamine diphosphate</name>
        <dbReference type="ChEBI" id="CHEBI:58937"/>
    </ligand>
</feature>
<feature type="site" description="Important for catalytic activity" evidence="17">
    <location>
        <position position="535"/>
    </location>
</feature>
<evidence type="ECO:0000256" key="12">
    <source>
        <dbReference type="ARBA" id="ARBA00049473"/>
    </source>
</evidence>
<dbReference type="PANTHER" id="PTHR43522">
    <property type="entry name" value="TRANSKETOLASE"/>
    <property type="match status" value="1"/>
</dbReference>
<feature type="binding site" evidence="14">
    <location>
        <position position="744"/>
    </location>
    <ligand>
        <name>substrate</name>
    </ligand>
</feature>
<dbReference type="NCBIfam" id="TIGR00232">
    <property type="entry name" value="tktlase_bact"/>
    <property type="match status" value="1"/>
</dbReference>
<comment type="similarity">
    <text evidence="4">Belongs to the transketolase family.</text>
</comment>
<feature type="binding site" evidence="16">
    <location>
        <position position="459"/>
    </location>
    <ligand>
        <name>Mg(2+)</name>
        <dbReference type="ChEBI" id="CHEBI:18420"/>
    </ligand>
</feature>
<evidence type="ECO:0000256" key="4">
    <source>
        <dbReference type="ARBA" id="ARBA00007131"/>
    </source>
</evidence>
<keyword evidence="8 16" id="KW-0479">Metal-binding</keyword>
<dbReference type="InterPro" id="IPR020826">
    <property type="entry name" value="Transketolase_BS"/>
</dbReference>
<keyword evidence="10 16" id="KW-0460">Magnesium</keyword>
<evidence type="ECO:0000256" key="7">
    <source>
        <dbReference type="ARBA" id="ARBA00022679"/>
    </source>
</evidence>
<comment type="cofactor">
    <cofactor evidence="2">
        <name>Mn(2+)</name>
        <dbReference type="ChEBI" id="CHEBI:29035"/>
    </cofactor>
</comment>
<dbReference type="GO" id="GO:0006098">
    <property type="term" value="P:pentose-phosphate shunt"/>
    <property type="evidence" value="ECO:0007669"/>
    <property type="project" value="TreeGrafter"/>
</dbReference>
<dbReference type="Pfam" id="PF02779">
    <property type="entry name" value="Transket_pyr"/>
    <property type="match status" value="1"/>
</dbReference>
<feature type="binding site" evidence="14">
    <location>
        <position position="796"/>
    </location>
    <ligand>
        <name>substrate</name>
    </ligand>
</feature>
<evidence type="ECO:0000256" key="15">
    <source>
        <dbReference type="PIRSR" id="PIRSR605478-3"/>
    </source>
</evidence>
<dbReference type="CDD" id="cd07033">
    <property type="entry name" value="TPP_PYR_DXS_TK_like"/>
    <property type="match status" value="1"/>
</dbReference>
<feature type="binding site" evidence="16">
    <location>
        <position position="429"/>
    </location>
    <ligand>
        <name>Mg(2+)</name>
        <dbReference type="ChEBI" id="CHEBI:18420"/>
    </ligand>
</feature>
<evidence type="ECO:0000313" key="20">
    <source>
        <dbReference type="EMBL" id="CEL65266.1"/>
    </source>
</evidence>
<dbReference type="InterPro" id="IPR005478">
    <property type="entry name" value="Transketolase_bac-like"/>
</dbReference>
<dbReference type="FunFam" id="3.40.50.970:FF:000004">
    <property type="entry name" value="Transketolase"/>
    <property type="match status" value="1"/>
</dbReference>
<feature type="compositionally biased region" description="Polar residues" evidence="18">
    <location>
        <begin position="170"/>
        <end position="197"/>
    </location>
</feature>
<comment type="cofactor">
    <cofactor evidence="15">
        <name>thiamine diphosphate</name>
        <dbReference type="ChEBI" id="CHEBI:58937"/>
    </cofactor>
    <text evidence="15">Binds 1 thiamine pyrophosphate per subunit. During the reaction, the substrate forms a covalent intermediate with the cofactor.</text>
</comment>
<organism evidence="20">
    <name type="scientific">Neospora caninum (strain Liverpool)</name>
    <dbReference type="NCBI Taxonomy" id="572307"/>
    <lineage>
        <taxon>Eukaryota</taxon>
        <taxon>Sar</taxon>
        <taxon>Alveolata</taxon>
        <taxon>Apicomplexa</taxon>
        <taxon>Conoidasida</taxon>
        <taxon>Coccidia</taxon>
        <taxon>Eucoccidiorida</taxon>
        <taxon>Eimeriorina</taxon>
        <taxon>Sarcocystidae</taxon>
        <taxon>Neospora</taxon>
    </lineage>
</organism>
<feature type="domain" description="Transketolase-like pyrimidine-binding" evidence="19">
    <location>
        <begin position="629"/>
        <end position="801"/>
    </location>
</feature>
<feature type="binding site" evidence="15">
    <location>
        <position position="340"/>
    </location>
    <ligand>
        <name>thiamine diphosphate</name>
        <dbReference type="ChEBI" id="CHEBI:58937"/>
    </ligand>
</feature>
<dbReference type="GO" id="GO:0004802">
    <property type="term" value="F:transketolase activity"/>
    <property type="evidence" value="ECO:0007669"/>
    <property type="project" value="UniProtKB-EC"/>
</dbReference>
<dbReference type="AlphaFoldDB" id="A0A0F7U881"/>
<evidence type="ECO:0000259" key="19">
    <source>
        <dbReference type="SMART" id="SM00861"/>
    </source>
</evidence>
<keyword evidence="11 15" id="KW-0786">Thiamine pyrophosphate</keyword>
<evidence type="ECO:0000256" key="13">
    <source>
        <dbReference type="PIRSR" id="PIRSR605478-1"/>
    </source>
</evidence>
<dbReference type="CDD" id="cd02012">
    <property type="entry name" value="TPP_TK"/>
    <property type="match status" value="1"/>
</dbReference>
<dbReference type="FunFam" id="3.40.50.970:FF:000045">
    <property type="entry name" value="Transketolase"/>
    <property type="match status" value="1"/>
</dbReference>
<feature type="binding site" evidence="14">
    <location>
        <position position="535"/>
    </location>
    <ligand>
        <name>substrate</name>
    </ligand>
</feature>
<feature type="binding site" evidence="15">
    <location>
        <position position="712"/>
    </location>
    <ligand>
        <name>thiamine diphosphate</name>
        <dbReference type="ChEBI" id="CHEBI:58937"/>
    </ligand>
</feature>
<evidence type="ECO:0000256" key="8">
    <source>
        <dbReference type="ARBA" id="ARBA00022723"/>
    </source>
</evidence>
<feature type="binding site" evidence="15">
    <location>
        <position position="459"/>
    </location>
    <ligand>
        <name>thiamine diphosphate</name>
        <dbReference type="ChEBI" id="CHEBI:58937"/>
    </ligand>
</feature>